<accession>A0A9D1FQE5</accession>
<evidence type="ECO:0000313" key="1">
    <source>
        <dbReference type="EMBL" id="HIS77673.1"/>
    </source>
</evidence>
<gene>
    <name evidence="1" type="ORF">IAB51_12885</name>
</gene>
<reference evidence="1" key="1">
    <citation type="submission" date="2020-10" db="EMBL/GenBank/DDBJ databases">
        <authorList>
            <person name="Gilroy R."/>
        </authorList>
    </citation>
    <scope>NUCLEOTIDE SEQUENCE</scope>
    <source>
        <strain evidence="1">CHK199-13235</strain>
    </source>
</reference>
<dbReference type="AlphaFoldDB" id="A0A9D1FQE5"/>
<name>A0A9D1FQE5_9FIRM</name>
<evidence type="ECO:0000313" key="2">
    <source>
        <dbReference type="Proteomes" id="UP000824002"/>
    </source>
</evidence>
<protein>
    <submittedName>
        <fullName evidence="1">Uncharacterized protein</fullName>
    </submittedName>
</protein>
<dbReference type="EMBL" id="DVJP01000082">
    <property type="protein sequence ID" value="HIS77673.1"/>
    <property type="molecule type" value="Genomic_DNA"/>
</dbReference>
<reference evidence="1" key="2">
    <citation type="journal article" date="2021" name="PeerJ">
        <title>Extensive microbial diversity within the chicken gut microbiome revealed by metagenomics and culture.</title>
        <authorList>
            <person name="Gilroy R."/>
            <person name="Ravi A."/>
            <person name="Getino M."/>
            <person name="Pursley I."/>
            <person name="Horton D.L."/>
            <person name="Alikhan N.F."/>
            <person name="Baker D."/>
            <person name="Gharbi K."/>
            <person name="Hall N."/>
            <person name="Watson M."/>
            <person name="Adriaenssens E.M."/>
            <person name="Foster-Nyarko E."/>
            <person name="Jarju S."/>
            <person name="Secka A."/>
            <person name="Antonio M."/>
            <person name="Oren A."/>
            <person name="Chaudhuri R.R."/>
            <person name="La Ragione R."/>
            <person name="Hildebrand F."/>
            <person name="Pallen M.J."/>
        </authorList>
    </citation>
    <scope>NUCLEOTIDE SEQUENCE</scope>
    <source>
        <strain evidence="1">CHK199-13235</strain>
    </source>
</reference>
<proteinExistence type="predicted"/>
<comment type="caution">
    <text evidence="1">The sequence shown here is derived from an EMBL/GenBank/DDBJ whole genome shotgun (WGS) entry which is preliminary data.</text>
</comment>
<sequence length="764" mass="85997">MILQIGTGTLEIYEDGRCSLCGGRRVPFAHIVCNGRVLPATGIIPGDGIFTVCFDGIRQQVEISAGQRYCRLRALDADPSVEAFIWGPFLAEYPGECGEILGVARKDGQAVGIQALNPKTVGGFPKELVPSHPMAEQVINRKGMREPVSACAALPLHDGAALQAYCRNRTQIAYRDFFYAKDALVLPAEGEEALIAGSAVALFSCPEEEILPVISEIELAEGLPHTLVDGEWAKTARRANASYLIMDFDEKSLDEALDCAEMGGFSCLYHPGFFKNWGHFEVEGGDDTVKAAVERAKARGIDLGVHTLSNFMTTNDPYVTPIPHPNLLKMGETTLCGDIGETDTEIAIAKDEYFTRLSTLNAVRIGDELIHYKRIRREGDQVFLSDCQRGAWGTVPAAHRAGENAARLWDYDYRTLFPDLKLQQEFSRRLGEFFRYTGLKRMSFDGLACDYTGHEEYAQAKFVKEAYDVWGPEVISDASGLTHYNWHMHSYMNWGEPWYADMRNGMFDYRRSNQEYFRRNLMPPMMGWYTLRGATRKYESTTPDDINWMLSKAAGYGAGFAFNMGKDALRAHGKTKEYLSLISAWEKMRMYGDIPESLKEQLRDPKTEWDIEEVPGGFHVYRMNIAAFECSPEGAQPGMPSGGDWMTFNPYPAQKMVFRMRAGDERDRGGFSQLTFRAGEDFIRFDLRLDCGQYLIYDGGVTAEIRDKDFHLIRTVEGDGSPLKLEQGISMLLFKCVFDGEEPPYPQVKIFMRDQPVFVPLRKD</sequence>
<organism evidence="1 2">
    <name type="scientific">Candidatus Merdivicinus excrementipullorum</name>
    <dbReference type="NCBI Taxonomy" id="2840867"/>
    <lineage>
        <taxon>Bacteria</taxon>
        <taxon>Bacillati</taxon>
        <taxon>Bacillota</taxon>
        <taxon>Clostridia</taxon>
        <taxon>Eubacteriales</taxon>
        <taxon>Oscillospiraceae</taxon>
        <taxon>Oscillospiraceae incertae sedis</taxon>
        <taxon>Candidatus Merdivicinus</taxon>
    </lineage>
</organism>
<dbReference type="Proteomes" id="UP000824002">
    <property type="component" value="Unassembled WGS sequence"/>
</dbReference>